<dbReference type="GeneID" id="118893538"/>
<evidence type="ECO:0000313" key="5">
    <source>
        <dbReference type="Proteomes" id="UP000694857"/>
    </source>
</evidence>
<proteinExistence type="inferred from homology"/>
<dbReference type="GO" id="GO:0009897">
    <property type="term" value="C:external side of plasma membrane"/>
    <property type="evidence" value="ECO:0007669"/>
    <property type="project" value="TreeGrafter"/>
</dbReference>
<name>A0A8B8X6A5_BALMU</name>
<dbReference type="InterPro" id="IPR018143">
    <property type="entry name" value="Folate_rcpt-like"/>
</dbReference>
<dbReference type="GO" id="GO:0032217">
    <property type="term" value="F:riboflavin transmembrane transporter activity"/>
    <property type="evidence" value="ECO:0007669"/>
    <property type="project" value="TreeGrafter"/>
</dbReference>
<keyword evidence="2" id="KW-0732">Signal</keyword>
<dbReference type="GO" id="GO:1902444">
    <property type="term" value="F:riboflavin binding"/>
    <property type="evidence" value="ECO:0007669"/>
    <property type="project" value="TreeGrafter"/>
</dbReference>
<dbReference type="PANTHER" id="PTHR10517">
    <property type="entry name" value="FOLATE RECEPTOR"/>
    <property type="match status" value="1"/>
</dbReference>
<dbReference type="Proteomes" id="UP000694857">
    <property type="component" value="Chromosome 3"/>
</dbReference>
<keyword evidence="5" id="KW-1185">Reference proteome</keyword>
<evidence type="ECO:0000259" key="4">
    <source>
        <dbReference type="Pfam" id="PF03024"/>
    </source>
</evidence>
<gene>
    <name evidence="6" type="primary">RTBDN</name>
</gene>
<dbReference type="OrthoDB" id="5982417at2759"/>
<organism evidence="5 6">
    <name type="scientific">Balaenoptera musculus</name>
    <name type="common">Blue whale</name>
    <dbReference type="NCBI Taxonomy" id="9771"/>
    <lineage>
        <taxon>Eukaryota</taxon>
        <taxon>Metazoa</taxon>
        <taxon>Chordata</taxon>
        <taxon>Craniata</taxon>
        <taxon>Vertebrata</taxon>
        <taxon>Euteleostomi</taxon>
        <taxon>Mammalia</taxon>
        <taxon>Eutheria</taxon>
        <taxon>Laurasiatheria</taxon>
        <taxon>Artiodactyla</taxon>
        <taxon>Whippomorpha</taxon>
        <taxon>Cetacea</taxon>
        <taxon>Mysticeti</taxon>
        <taxon>Balaenopteridae</taxon>
        <taxon>Balaenoptera</taxon>
    </lineage>
</organism>
<dbReference type="InterPro" id="IPR004269">
    <property type="entry name" value="Folate_rcpt"/>
</dbReference>
<evidence type="ECO:0000256" key="3">
    <source>
        <dbReference type="ARBA" id="ARBA00023157"/>
    </source>
</evidence>
<dbReference type="GO" id="GO:0038023">
    <property type="term" value="F:signaling receptor activity"/>
    <property type="evidence" value="ECO:0007669"/>
    <property type="project" value="TreeGrafter"/>
</dbReference>
<feature type="domain" description="Folate receptor-like" evidence="4">
    <location>
        <begin position="101"/>
        <end position="249"/>
    </location>
</feature>
<dbReference type="PANTHER" id="PTHR10517:SF19">
    <property type="entry name" value="RETBINDIN"/>
    <property type="match status" value="1"/>
</dbReference>
<evidence type="ECO:0000256" key="1">
    <source>
        <dbReference type="ARBA" id="ARBA00007932"/>
    </source>
</evidence>
<dbReference type="Pfam" id="PF03024">
    <property type="entry name" value="Folate_rec"/>
    <property type="match status" value="1"/>
</dbReference>
<comment type="similarity">
    <text evidence="1">Belongs to the folate receptor family.</text>
</comment>
<dbReference type="CTD" id="83546"/>
<protein>
    <submittedName>
        <fullName evidence="6">Retbindin</fullName>
    </submittedName>
</protein>
<dbReference type="KEGG" id="bmus:118893538"/>
<evidence type="ECO:0000256" key="2">
    <source>
        <dbReference type="ARBA" id="ARBA00022729"/>
    </source>
</evidence>
<sequence>MRLFRLLVRQLRGRRGKGPDPAVAQISLNEPPLGPAGQARRLQWPNQNQDLDFLRHGARYSRLGYNGPTRVDMACRGCTQPRGLAWALQLTLAWILLGACGGSHPLPARSQRHHRLATNLGTSQLHLAEMNTPEALDPGIVSVRCGELSPGCESFLEHLQVALRSRFHLLLLGVRQTQPLCSELCDAWFVTCESDIICSPTWLPLLEKRGCEPGCTTYGQTFADGAELCRSFLGYAVPVADPGSGHCLNISISVLPHPRHARRARETTFRRSRRPRTWILDAASSGSGSGSGSGP</sequence>
<keyword evidence="3" id="KW-1015">Disulfide bond</keyword>
<dbReference type="AlphaFoldDB" id="A0A8B8X6A5"/>
<evidence type="ECO:0000313" key="6">
    <source>
        <dbReference type="RefSeq" id="XP_036705104.1"/>
    </source>
</evidence>
<reference evidence="6" key="1">
    <citation type="submission" date="2025-08" db="UniProtKB">
        <authorList>
            <consortium name="RefSeq"/>
        </authorList>
    </citation>
    <scope>IDENTIFICATION</scope>
    <source>
        <tissue evidence="6">Epidermis and Blubber</tissue>
    </source>
</reference>
<dbReference type="RefSeq" id="XP_036705104.1">
    <property type="nucleotide sequence ID" value="XM_036849209.1"/>
</dbReference>
<accession>A0A8B8X6A5</accession>